<evidence type="ECO:0000313" key="4">
    <source>
        <dbReference type="Proteomes" id="UP000184184"/>
    </source>
</evidence>
<protein>
    <submittedName>
        <fullName evidence="3">YceG-like family protein</fullName>
    </submittedName>
</protein>
<keyword evidence="2" id="KW-1133">Transmembrane helix</keyword>
<keyword evidence="2" id="KW-0472">Membrane</keyword>
<dbReference type="EMBL" id="FRCZ01000003">
    <property type="protein sequence ID" value="SHN11781.1"/>
    <property type="molecule type" value="Genomic_DNA"/>
</dbReference>
<dbReference type="STRING" id="1027249.SAMN05216179_2006"/>
<dbReference type="RefSeq" id="WP_073201694.1">
    <property type="nucleotide sequence ID" value="NZ_FRCZ01000003.1"/>
</dbReference>
<dbReference type="OrthoDB" id="2138957at2"/>
<keyword evidence="4" id="KW-1185">Reference proteome</keyword>
<organism evidence="3 4">
    <name type="scientific">Gracilibacillus kekensis</name>
    <dbReference type="NCBI Taxonomy" id="1027249"/>
    <lineage>
        <taxon>Bacteria</taxon>
        <taxon>Bacillati</taxon>
        <taxon>Bacillota</taxon>
        <taxon>Bacilli</taxon>
        <taxon>Bacillales</taxon>
        <taxon>Bacillaceae</taxon>
        <taxon>Gracilibacillus</taxon>
    </lineage>
</organism>
<dbReference type="Proteomes" id="UP000184184">
    <property type="component" value="Unassembled WGS sequence"/>
</dbReference>
<reference evidence="3 4" key="1">
    <citation type="submission" date="2016-11" db="EMBL/GenBank/DDBJ databases">
        <authorList>
            <person name="Jaros S."/>
            <person name="Januszkiewicz K."/>
            <person name="Wedrychowicz H."/>
        </authorList>
    </citation>
    <scope>NUCLEOTIDE SEQUENCE [LARGE SCALE GENOMIC DNA]</scope>
    <source>
        <strain evidence="3 4">CGMCC 1.10681</strain>
    </source>
</reference>
<accession>A0A1M7P6J2</accession>
<gene>
    <name evidence="3" type="ORF">SAMN05216179_2006</name>
</gene>
<dbReference type="AlphaFoldDB" id="A0A1M7P6J2"/>
<dbReference type="Gene3D" id="3.30.1490.480">
    <property type="entry name" value="Endolytic murein transglycosylase"/>
    <property type="match status" value="1"/>
</dbReference>
<evidence type="ECO:0000256" key="1">
    <source>
        <dbReference type="SAM" id="Coils"/>
    </source>
</evidence>
<name>A0A1M7P6J2_9BACI</name>
<evidence type="ECO:0000313" key="3">
    <source>
        <dbReference type="EMBL" id="SHN11781.1"/>
    </source>
</evidence>
<keyword evidence="2" id="KW-0812">Transmembrane</keyword>
<evidence type="ECO:0000256" key="2">
    <source>
        <dbReference type="SAM" id="Phobius"/>
    </source>
</evidence>
<feature type="coiled-coil region" evidence="1">
    <location>
        <begin position="53"/>
        <end position="87"/>
    </location>
</feature>
<feature type="transmembrane region" description="Helical" evidence="2">
    <location>
        <begin position="7"/>
        <end position="25"/>
    </location>
</feature>
<sequence>MKQFIRAFSLGLFAATIIIGAVYFIDKPSVTVSSPTLEDSIQQIENEGYYVFEEDMNAKMNELNEQIDELKNNATHSEQANETAEEQEPEHVSIEIEAGMTMPDIVDLLVENKLIADEENFLNYLEENSLSRYVQIGEFTLNETMSAEEIANTLTRQNQE</sequence>
<proteinExistence type="predicted"/>
<keyword evidence="1" id="KW-0175">Coiled coil</keyword>